<feature type="region of interest" description="Disordered" evidence="1">
    <location>
        <begin position="1"/>
        <end position="23"/>
    </location>
</feature>
<dbReference type="AlphaFoldDB" id="A0A1F6GXD0"/>
<evidence type="ECO:0000256" key="1">
    <source>
        <dbReference type="SAM" id="MobiDB-lite"/>
    </source>
</evidence>
<comment type="caution">
    <text evidence="2">The sequence shown here is derived from an EMBL/GenBank/DDBJ whole genome shotgun (WGS) entry which is preliminary data.</text>
</comment>
<name>A0A1F6GXD0_9PROT</name>
<dbReference type="EMBL" id="MFNF01000020">
    <property type="protein sequence ID" value="OGH02729.1"/>
    <property type="molecule type" value="Genomic_DNA"/>
</dbReference>
<gene>
    <name evidence="2" type="ORF">A2557_06280</name>
</gene>
<evidence type="ECO:0000313" key="3">
    <source>
        <dbReference type="Proteomes" id="UP000177583"/>
    </source>
</evidence>
<evidence type="ECO:0000313" key="2">
    <source>
        <dbReference type="EMBL" id="OGH02729.1"/>
    </source>
</evidence>
<organism evidence="2 3">
    <name type="scientific">Candidatus Lambdaproteobacteria bacterium RIFOXYD2_FULL_56_26</name>
    <dbReference type="NCBI Taxonomy" id="1817773"/>
    <lineage>
        <taxon>Bacteria</taxon>
        <taxon>Pseudomonadati</taxon>
        <taxon>Pseudomonadota</taxon>
        <taxon>Candidatus Lambdaproteobacteria</taxon>
    </lineage>
</organism>
<protein>
    <submittedName>
        <fullName evidence="2">Uncharacterized protein</fullName>
    </submittedName>
</protein>
<proteinExistence type="predicted"/>
<reference evidence="2 3" key="1">
    <citation type="journal article" date="2016" name="Nat. Commun.">
        <title>Thousands of microbial genomes shed light on interconnected biogeochemical processes in an aquifer system.</title>
        <authorList>
            <person name="Anantharaman K."/>
            <person name="Brown C.T."/>
            <person name="Hug L.A."/>
            <person name="Sharon I."/>
            <person name="Castelle C.J."/>
            <person name="Probst A.J."/>
            <person name="Thomas B.C."/>
            <person name="Singh A."/>
            <person name="Wilkins M.J."/>
            <person name="Karaoz U."/>
            <person name="Brodie E.L."/>
            <person name="Williams K.H."/>
            <person name="Hubbard S.S."/>
            <person name="Banfield J.F."/>
        </authorList>
    </citation>
    <scope>NUCLEOTIDE SEQUENCE [LARGE SCALE GENOMIC DNA]</scope>
</reference>
<sequence length="83" mass="8905">MAGPRGGPEDQKDQDGCNPFQADSLKTQSFLGSSKSIFWLNRFPGCRSSVAGPLDSRNHKKNKSACEVGGIGSTGRRNFSLTD</sequence>
<accession>A0A1F6GXD0</accession>
<dbReference type="Proteomes" id="UP000177583">
    <property type="component" value="Unassembled WGS sequence"/>
</dbReference>